<keyword evidence="4" id="KW-1185">Reference proteome</keyword>
<sequence length="115" mass="12994">MRLQCQICGEFGHLAQRCFYRYDSTSDGEGENPRMRADNENSNWVESASHVGLKLITTYMCYTGSGSTCSGLQSHHYVPDPVVRGPLRQIQPSAYEVDQVHHGSSQQFQFPFAFD</sequence>
<dbReference type="InterPro" id="IPR001878">
    <property type="entry name" value="Znf_CCHC"/>
</dbReference>
<dbReference type="GO" id="GO:0008270">
    <property type="term" value="F:zinc ion binding"/>
    <property type="evidence" value="ECO:0007669"/>
    <property type="project" value="UniProtKB-KW"/>
</dbReference>
<feature type="domain" description="CCHC-type" evidence="2">
    <location>
        <begin position="5"/>
        <end position="18"/>
    </location>
</feature>
<dbReference type="PROSITE" id="PS50158">
    <property type="entry name" value="ZF_CCHC"/>
    <property type="match status" value="1"/>
</dbReference>
<evidence type="ECO:0000313" key="3">
    <source>
        <dbReference type="EMBL" id="TYH57137.1"/>
    </source>
</evidence>
<evidence type="ECO:0000256" key="1">
    <source>
        <dbReference type="PROSITE-ProRule" id="PRU00047"/>
    </source>
</evidence>
<evidence type="ECO:0000313" key="4">
    <source>
        <dbReference type="Proteomes" id="UP000322667"/>
    </source>
</evidence>
<dbReference type="Proteomes" id="UP000322667">
    <property type="component" value="Chromosome D08"/>
</dbReference>
<dbReference type="GO" id="GO:0003676">
    <property type="term" value="F:nucleic acid binding"/>
    <property type="evidence" value="ECO:0007669"/>
    <property type="project" value="InterPro"/>
</dbReference>
<keyword evidence="1" id="KW-0863">Zinc-finger</keyword>
<proteinExistence type="predicted"/>
<gene>
    <name evidence="3" type="ORF">ES332_D08G068900v1</name>
</gene>
<accession>A0A5D2JQP8</accession>
<name>A0A5D2JQP8_GOSTO</name>
<dbReference type="AlphaFoldDB" id="A0A5D2JQP8"/>
<protein>
    <recommendedName>
        <fullName evidence="2">CCHC-type domain-containing protein</fullName>
    </recommendedName>
</protein>
<keyword evidence="1" id="KW-0479">Metal-binding</keyword>
<keyword evidence="1" id="KW-0862">Zinc</keyword>
<organism evidence="3 4">
    <name type="scientific">Gossypium tomentosum</name>
    <name type="common">Hawaiian cotton</name>
    <name type="synonym">Gossypium sandvicense</name>
    <dbReference type="NCBI Taxonomy" id="34277"/>
    <lineage>
        <taxon>Eukaryota</taxon>
        <taxon>Viridiplantae</taxon>
        <taxon>Streptophyta</taxon>
        <taxon>Embryophyta</taxon>
        <taxon>Tracheophyta</taxon>
        <taxon>Spermatophyta</taxon>
        <taxon>Magnoliopsida</taxon>
        <taxon>eudicotyledons</taxon>
        <taxon>Gunneridae</taxon>
        <taxon>Pentapetalae</taxon>
        <taxon>rosids</taxon>
        <taxon>malvids</taxon>
        <taxon>Malvales</taxon>
        <taxon>Malvaceae</taxon>
        <taxon>Malvoideae</taxon>
        <taxon>Gossypium</taxon>
    </lineage>
</organism>
<dbReference type="EMBL" id="CM017630">
    <property type="protein sequence ID" value="TYH57137.1"/>
    <property type="molecule type" value="Genomic_DNA"/>
</dbReference>
<reference evidence="3 4" key="1">
    <citation type="submission" date="2019-07" db="EMBL/GenBank/DDBJ databases">
        <title>WGS assembly of Gossypium tomentosum.</title>
        <authorList>
            <person name="Chen Z.J."/>
            <person name="Sreedasyam A."/>
            <person name="Ando A."/>
            <person name="Song Q."/>
            <person name="De L."/>
            <person name="Hulse-Kemp A."/>
            <person name="Ding M."/>
            <person name="Ye W."/>
            <person name="Kirkbride R."/>
            <person name="Jenkins J."/>
            <person name="Plott C."/>
            <person name="Lovell J."/>
            <person name="Lin Y.-M."/>
            <person name="Vaughn R."/>
            <person name="Liu B."/>
            <person name="Li W."/>
            <person name="Simpson S."/>
            <person name="Scheffler B."/>
            <person name="Saski C."/>
            <person name="Grover C."/>
            <person name="Hu G."/>
            <person name="Conover J."/>
            <person name="Carlson J."/>
            <person name="Shu S."/>
            <person name="Boston L."/>
            <person name="Williams M."/>
            <person name="Peterson D."/>
            <person name="Mcgee K."/>
            <person name="Jones D."/>
            <person name="Wendel J."/>
            <person name="Stelly D."/>
            <person name="Grimwood J."/>
            <person name="Schmutz J."/>
        </authorList>
    </citation>
    <scope>NUCLEOTIDE SEQUENCE [LARGE SCALE GENOMIC DNA]</scope>
    <source>
        <strain evidence="3">7179.01</strain>
    </source>
</reference>
<evidence type="ECO:0000259" key="2">
    <source>
        <dbReference type="PROSITE" id="PS50158"/>
    </source>
</evidence>